<evidence type="ECO:0000256" key="6">
    <source>
        <dbReference type="SAM" id="MobiDB-lite"/>
    </source>
</evidence>
<feature type="transmembrane region" description="Helical" evidence="7">
    <location>
        <begin position="362"/>
        <end position="386"/>
    </location>
</feature>
<dbReference type="AlphaFoldDB" id="A0AAV4IXA3"/>
<evidence type="ECO:0000313" key="10">
    <source>
        <dbReference type="Proteomes" id="UP000762676"/>
    </source>
</evidence>
<protein>
    <submittedName>
        <fullName evidence="9">Zinc transporter</fullName>
    </submittedName>
</protein>
<evidence type="ECO:0000256" key="1">
    <source>
        <dbReference type="ARBA" id="ARBA00004141"/>
    </source>
</evidence>
<dbReference type="SUPFAM" id="SSF161111">
    <property type="entry name" value="Cation efflux protein transmembrane domain-like"/>
    <property type="match status" value="1"/>
</dbReference>
<comment type="subcellular location">
    <subcellularLocation>
        <location evidence="1">Membrane</location>
        <topology evidence="1">Multi-pass membrane protein</topology>
    </subcellularLocation>
</comment>
<dbReference type="InterPro" id="IPR027469">
    <property type="entry name" value="Cation_efflux_TMD_sf"/>
</dbReference>
<dbReference type="Pfam" id="PF01545">
    <property type="entry name" value="Cation_efflux"/>
    <property type="match status" value="1"/>
</dbReference>
<evidence type="ECO:0000259" key="8">
    <source>
        <dbReference type="Pfam" id="PF01545"/>
    </source>
</evidence>
<keyword evidence="3" id="KW-0813">Transport</keyword>
<evidence type="ECO:0000256" key="5">
    <source>
        <dbReference type="ARBA" id="ARBA00023136"/>
    </source>
</evidence>
<evidence type="ECO:0000256" key="7">
    <source>
        <dbReference type="SAM" id="Phobius"/>
    </source>
</evidence>
<evidence type="ECO:0000256" key="2">
    <source>
        <dbReference type="ARBA" id="ARBA00022692"/>
    </source>
</evidence>
<keyword evidence="3" id="KW-0862">Zinc</keyword>
<dbReference type="Proteomes" id="UP000762676">
    <property type="component" value="Unassembled WGS sequence"/>
</dbReference>
<accession>A0AAV4IXA3</accession>
<keyword evidence="2 7" id="KW-0812">Transmembrane</keyword>
<dbReference type="GO" id="GO:0005886">
    <property type="term" value="C:plasma membrane"/>
    <property type="evidence" value="ECO:0007669"/>
    <property type="project" value="TreeGrafter"/>
</dbReference>
<name>A0AAV4IXA3_9GAST</name>
<feature type="domain" description="Cation efflux protein transmembrane" evidence="8">
    <location>
        <begin position="362"/>
        <end position="427"/>
    </location>
</feature>
<keyword evidence="3" id="KW-0864">Zinc transport</keyword>
<evidence type="ECO:0000313" key="9">
    <source>
        <dbReference type="EMBL" id="GFS14635.1"/>
    </source>
</evidence>
<dbReference type="InterPro" id="IPR058533">
    <property type="entry name" value="Cation_efflux_TM"/>
</dbReference>
<keyword evidence="5 7" id="KW-0472">Membrane</keyword>
<dbReference type="PANTHER" id="PTHR11562">
    <property type="entry name" value="CATION EFFLUX PROTEIN/ ZINC TRANSPORTER"/>
    <property type="match status" value="1"/>
</dbReference>
<evidence type="ECO:0000256" key="3">
    <source>
        <dbReference type="ARBA" id="ARBA00022906"/>
    </source>
</evidence>
<dbReference type="PANTHER" id="PTHR11562:SF17">
    <property type="entry name" value="RE54080P-RELATED"/>
    <property type="match status" value="1"/>
</dbReference>
<dbReference type="InterPro" id="IPR050681">
    <property type="entry name" value="CDF/SLC30A"/>
</dbReference>
<dbReference type="GO" id="GO:0005385">
    <property type="term" value="F:zinc ion transmembrane transporter activity"/>
    <property type="evidence" value="ECO:0007669"/>
    <property type="project" value="TreeGrafter"/>
</dbReference>
<organism evidence="9 10">
    <name type="scientific">Elysia marginata</name>
    <dbReference type="NCBI Taxonomy" id="1093978"/>
    <lineage>
        <taxon>Eukaryota</taxon>
        <taxon>Metazoa</taxon>
        <taxon>Spiralia</taxon>
        <taxon>Lophotrochozoa</taxon>
        <taxon>Mollusca</taxon>
        <taxon>Gastropoda</taxon>
        <taxon>Heterobranchia</taxon>
        <taxon>Euthyneura</taxon>
        <taxon>Panpulmonata</taxon>
        <taxon>Sacoglossa</taxon>
        <taxon>Placobranchoidea</taxon>
        <taxon>Plakobranchidae</taxon>
        <taxon>Elysia</taxon>
    </lineage>
</organism>
<dbReference type="EMBL" id="BMAT01009839">
    <property type="protein sequence ID" value="GFS14635.1"/>
    <property type="molecule type" value="Genomic_DNA"/>
</dbReference>
<feature type="compositionally biased region" description="Polar residues" evidence="6">
    <location>
        <begin position="1"/>
        <end position="22"/>
    </location>
</feature>
<proteinExistence type="predicted"/>
<comment type="caution">
    <text evidence="9">The sequence shown here is derived from an EMBL/GenBank/DDBJ whole genome shotgun (WGS) entry which is preliminary data.</text>
</comment>
<reference evidence="9 10" key="1">
    <citation type="journal article" date="2021" name="Elife">
        <title>Chloroplast acquisition without the gene transfer in kleptoplastic sea slugs, Plakobranchus ocellatus.</title>
        <authorList>
            <person name="Maeda T."/>
            <person name="Takahashi S."/>
            <person name="Yoshida T."/>
            <person name="Shimamura S."/>
            <person name="Takaki Y."/>
            <person name="Nagai Y."/>
            <person name="Toyoda A."/>
            <person name="Suzuki Y."/>
            <person name="Arimoto A."/>
            <person name="Ishii H."/>
            <person name="Satoh N."/>
            <person name="Nishiyama T."/>
            <person name="Hasebe M."/>
            <person name="Maruyama T."/>
            <person name="Minagawa J."/>
            <person name="Obokata J."/>
            <person name="Shigenobu S."/>
        </authorList>
    </citation>
    <scope>NUCLEOTIDE SEQUENCE [LARGE SCALE GENOMIC DNA]</scope>
</reference>
<sequence length="428" mass="46418">MSAHNNRAEPSSASRQTGQSPSKTERFDFLDFGDPTFASAGFISPRRESHLNVASTKQPLASPTAWQTQQTLVSVHTAECSDERPRVQDSFGSAATSTTNEAARCVPDSFTRSLNLGDFNVSNLPPSSDVSSSRCLPENLSPKRQISSQRIHCCIEEAKPDLVLEDYAVEFRGKGVQSPHGASMEGFTSRLRGTDVPDRIGLFATERVFRAGSPATVVPISTHQAPVRARGDKAGVISDLDATRKAGERPLAILSRSAHAGKRTTNEHYDLDLDDFFPDVENCVESEVVGGSQGEFTPLPTASSSTEEDEEDHDHDGIELVETGQSRPGNSRGRRRTSSAFRHCHKPKMASSMQDSLARRQLFAVVVLCVIFMAGEAVGGVLANSLALFTDVLHLGSDLVSFIISLLAMWLANKPATRRMSFGYHRAG</sequence>
<feature type="compositionally biased region" description="Basic residues" evidence="6">
    <location>
        <begin position="332"/>
        <end position="341"/>
    </location>
</feature>
<dbReference type="Gene3D" id="1.20.1510.10">
    <property type="entry name" value="Cation efflux protein transmembrane domain"/>
    <property type="match status" value="1"/>
</dbReference>
<gene>
    <name evidence="9" type="ORF">ElyMa_004912600</name>
</gene>
<feature type="region of interest" description="Disordered" evidence="6">
    <location>
        <begin position="287"/>
        <end position="341"/>
    </location>
</feature>
<feature type="transmembrane region" description="Helical" evidence="7">
    <location>
        <begin position="392"/>
        <end position="412"/>
    </location>
</feature>
<feature type="region of interest" description="Disordered" evidence="6">
    <location>
        <begin position="1"/>
        <end position="31"/>
    </location>
</feature>
<evidence type="ECO:0000256" key="4">
    <source>
        <dbReference type="ARBA" id="ARBA00022989"/>
    </source>
</evidence>
<keyword evidence="10" id="KW-1185">Reference proteome</keyword>
<keyword evidence="3" id="KW-0406">Ion transport</keyword>
<keyword evidence="4 7" id="KW-1133">Transmembrane helix</keyword>